<keyword evidence="2" id="KW-1185">Reference proteome</keyword>
<dbReference type="Proteomes" id="UP000256964">
    <property type="component" value="Unassembled WGS sequence"/>
</dbReference>
<evidence type="ECO:0000313" key="2">
    <source>
        <dbReference type="Proteomes" id="UP000256964"/>
    </source>
</evidence>
<accession>A0A371DIK8</accession>
<reference evidence="1 2" key="1">
    <citation type="journal article" date="2018" name="Biotechnol. Biofuels">
        <title>Integrative visual omics of the white-rot fungus Polyporus brumalis exposes the biotechnological potential of its oxidative enzymes for delignifying raw plant biomass.</title>
        <authorList>
            <person name="Miyauchi S."/>
            <person name="Rancon A."/>
            <person name="Drula E."/>
            <person name="Hage H."/>
            <person name="Chaduli D."/>
            <person name="Favel A."/>
            <person name="Grisel S."/>
            <person name="Henrissat B."/>
            <person name="Herpoel-Gimbert I."/>
            <person name="Ruiz-Duenas F.J."/>
            <person name="Chevret D."/>
            <person name="Hainaut M."/>
            <person name="Lin J."/>
            <person name="Wang M."/>
            <person name="Pangilinan J."/>
            <person name="Lipzen A."/>
            <person name="Lesage-Meessen L."/>
            <person name="Navarro D."/>
            <person name="Riley R."/>
            <person name="Grigoriev I.V."/>
            <person name="Zhou S."/>
            <person name="Raouche S."/>
            <person name="Rosso M.N."/>
        </authorList>
    </citation>
    <scope>NUCLEOTIDE SEQUENCE [LARGE SCALE GENOMIC DNA]</scope>
    <source>
        <strain evidence="1 2">BRFM 1820</strain>
    </source>
</reference>
<sequence>MPPAAPPPGFISTGNRARDRMLIKRLRTTVLRTDPALPSSMDTFHTPGVTRNTVPEHDIPVFPPLPVPQTPGFVFTGDVILDQWLLEAYLKEYGTQAERDAVEEVWQQRLVCLDAREDLYEEVSWRSEEYKKMMMVHLGAIVQNARATQRAAETHGQDDEELARMCMEGVWAGGCECDSGGDLSQVRKGDKEKLQPAWRSRISLP</sequence>
<gene>
    <name evidence="1" type="ORF">OH76DRAFT_210630</name>
</gene>
<protein>
    <submittedName>
        <fullName evidence="1">Uncharacterized protein</fullName>
    </submittedName>
</protein>
<proteinExistence type="predicted"/>
<evidence type="ECO:0000313" key="1">
    <source>
        <dbReference type="EMBL" id="RDX52363.1"/>
    </source>
</evidence>
<organism evidence="1 2">
    <name type="scientific">Lentinus brumalis</name>
    <dbReference type="NCBI Taxonomy" id="2498619"/>
    <lineage>
        <taxon>Eukaryota</taxon>
        <taxon>Fungi</taxon>
        <taxon>Dikarya</taxon>
        <taxon>Basidiomycota</taxon>
        <taxon>Agaricomycotina</taxon>
        <taxon>Agaricomycetes</taxon>
        <taxon>Polyporales</taxon>
        <taxon>Polyporaceae</taxon>
        <taxon>Lentinus</taxon>
    </lineage>
</organism>
<dbReference type="EMBL" id="KZ857391">
    <property type="protein sequence ID" value="RDX52363.1"/>
    <property type="molecule type" value="Genomic_DNA"/>
</dbReference>
<name>A0A371DIK8_9APHY</name>
<dbReference type="AlphaFoldDB" id="A0A371DIK8"/>